<dbReference type="InterPro" id="IPR001466">
    <property type="entry name" value="Beta-lactam-related"/>
</dbReference>
<reference evidence="3 5" key="2">
    <citation type="submission" date="2018-10" db="EMBL/GenBank/DDBJ databases">
        <title>Genomic Encyclopedia of Archaeal and Bacterial Type Strains, Phase II (KMG-II): from individual species to whole genera.</title>
        <authorList>
            <person name="Goeker M."/>
        </authorList>
    </citation>
    <scope>NUCLEOTIDE SEQUENCE [LARGE SCALE GENOMIC DNA]</scope>
    <source>
        <strain evidence="3 5">DSM 21886</strain>
    </source>
</reference>
<proteinExistence type="predicted"/>
<dbReference type="Proteomes" id="UP000275027">
    <property type="component" value="Unassembled WGS sequence"/>
</dbReference>
<dbReference type="InterPro" id="IPR012338">
    <property type="entry name" value="Beta-lactam/transpept-like"/>
</dbReference>
<dbReference type="PANTHER" id="PTHR46825">
    <property type="entry name" value="D-ALANYL-D-ALANINE-CARBOXYPEPTIDASE/ENDOPEPTIDASE AMPH"/>
    <property type="match status" value="1"/>
</dbReference>
<keyword evidence="4" id="KW-1185">Reference proteome</keyword>
<comment type="caution">
    <text evidence="3">The sequence shown here is derived from an EMBL/GenBank/DDBJ whole genome shotgun (WGS) entry which is preliminary data.</text>
</comment>
<dbReference type="RefSeq" id="WP_101470839.1">
    <property type="nucleotide sequence ID" value="NZ_PJND01000007.1"/>
</dbReference>
<gene>
    <name evidence="2" type="ORF">B0G92_0297</name>
    <name evidence="3" type="ORF">CLV50_1207</name>
</gene>
<accession>A0A497UYG0</accession>
<dbReference type="AlphaFoldDB" id="A0A497UYG0"/>
<dbReference type="Proteomes" id="UP000233767">
    <property type="component" value="Unassembled WGS sequence"/>
</dbReference>
<dbReference type="EMBL" id="RCCB01000010">
    <property type="protein sequence ID" value="RLJ35822.1"/>
    <property type="molecule type" value="Genomic_DNA"/>
</dbReference>
<dbReference type="Gene3D" id="3.40.710.10">
    <property type="entry name" value="DD-peptidase/beta-lactamase superfamily"/>
    <property type="match status" value="1"/>
</dbReference>
<dbReference type="SUPFAM" id="SSF56601">
    <property type="entry name" value="beta-lactamase/transpeptidase-like"/>
    <property type="match status" value="1"/>
</dbReference>
<protein>
    <submittedName>
        <fullName evidence="3">CubicO group peptidase (Beta-lactamase class C family)</fullName>
    </submittedName>
</protein>
<dbReference type="EMBL" id="PJND01000007">
    <property type="protein sequence ID" value="PKW28673.1"/>
    <property type="molecule type" value="Genomic_DNA"/>
</dbReference>
<evidence type="ECO:0000259" key="1">
    <source>
        <dbReference type="Pfam" id="PF00144"/>
    </source>
</evidence>
<feature type="domain" description="Beta-lactamase-related" evidence="1">
    <location>
        <begin position="40"/>
        <end position="339"/>
    </location>
</feature>
<evidence type="ECO:0000313" key="4">
    <source>
        <dbReference type="Proteomes" id="UP000233767"/>
    </source>
</evidence>
<reference evidence="2 4" key="1">
    <citation type="submission" date="2017-12" db="EMBL/GenBank/DDBJ databases">
        <title>Genomic Encyclopedia of Type Strains, Phase III (KMG-III): the genomes of soil and plant-associated and newly described type strains.</title>
        <authorList>
            <person name="Whitman W."/>
        </authorList>
    </citation>
    <scope>NUCLEOTIDE SEQUENCE [LARGE SCALE GENOMIC DNA]</scope>
    <source>
        <strain evidence="2 4">IP-10</strain>
    </source>
</reference>
<evidence type="ECO:0000313" key="2">
    <source>
        <dbReference type="EMBL" id="PKW28673.1"/>
    </source>
</evidence>
<organism evidence="3 5">
    <name type="scientific">Flavobacterium lindanitolerans</name>
    <dbReference type="NCBI Taxonomy" id="428988"/>
    <lineage>
        <taxon>Bacteria</taxon>
        <taxon>Pseudomonadati</taxon>
        <taxon>Bacteroidota</taxon>
        <taxon>Flavobacteriia</taxon>
        <taxon>Flavobacteriales</taxon>
        <taxon>Flavobacteriaceae</taxon>
        <taxon>Flavobacterium</taxon>
    </lineage>
</organism>
<sequence length="350" mass="39622">MKNKILILFVLFTCAGFSQSKLLKIIGPYKDSIKDFGIVALVESKDKLYIENIGFEKNVPSPNDQLFCIGSTSKLYISCLILQLIEEKKLSLDDPLSKFNIIRKNENISANITIKNLLSHSSGIQDYLTATTFNSSFLQPYEDFSRTAFYKLINSKSFAPNEKNEYSNSNYFILKEIIEEIEDKALHYVVEERIIKPLKLEHTKTYYSKNIPGLASSYASGMNLDDFPKLGINNFSDGVGNFVTTAKELNIFIRALFFSNRLINSQSAKILTTIVQPQGTTKNKYFGIGTLKFKNDQYNLFGYAGRTISYSSAAYVDTDSKQSYILLLNSAEFSKDAADKIIVQMIKDFK</sequence>
<evidence type="ECO:0000313" key="3">
    <source>
        <dbReference type="EMBL" id="RLJ35822.1"/>
    </source>
</evidence>
<dbReference type="Pfam" id="PF00144">
    <property type="entry name" value="Beta-lactamase"/>
    <property type="match status" value="1"/>
</dbReference>
<dbReference type="InterPro" id="IPR050491">
    <property type="entry name" value="AmpC-like"/>
</dbReference>
<dbReference type="PANTHER" id="PTHR46825:SF7">
    <property type="entry name" value="D-ALANYL-D-ALANINE CARBOXYPEPTIDASE"/>
    <property type="match status" value="1"/>
</dbReference>
<name>A0A497UYG0_9FLAO</name>
<evidence type="ECO:0000313" key="5">
    <source>
        <dbReference type="Proteomes" id="UP000275027"/>
    </source>
</evidence>